<evidence type="ECO:0000313" key="1">
    <source>
        <dbReference type="EMBL" id="MBP2369762.1"/>
    </source>
</evidence>
<dbReference type="Pfam" id="PF00106">
    <property type="entry name" value="adh_short"/>
    <property type="match status" value="1"/>
</dbReference>
<name>A0ABS4W0M7_9PSEU</name>
<accession>A0ABS4W0M7</accession>
<keyword evidence="2" id="KW-1185">Reference proteome</keyword>
<reference evidence="1 2" key="1">
    <citation type="submission" date="2021-03" db="EMBL/GenBank/DDBJ databases">
        <title>Sequencing the genomes of 1000 actinobacteria strains.</title>
        <authorList>
            <person name="Klenk H.-P."/>
        </authorList>
    </citation>
    <scope>NUCLEOTIDE SEQUENCE [LARGE SCALE GENOMIC DNA]</scope>
    <source>
        <strain evidence="1 2">DSM 45256</strain>
    </source>
</reference>
<sequence>MTEQVLDGRTALVTAASRGIGAAVARRFAAAGAAVAILPAGGPPVAAVPAGQHV</sequence>
<proteinExistence type="predicted"/>
<dbReference type="Proteomes" id="UP001519295">
    <property type="component" value="Unassembled WGS sequence"/>
</dbReference>
<dbReference type="InterPro" id="IPR002347">
    <property type="entry name" value="SDR_fam"/>
</dbReference>
<dbReference type="SUPFAM" id="SSF51735">
    <property type="entry name" value="NAD(P)-binding Rossmann-fold domains"/>
    <property type="match status" value="1"/>
</dbReference>
<comment type="caution">
    <text evidence="1">The sequence shown here is derived from an EMBL/GenBank/DDBJ whole genome shotgun (WGS) entry which is preliminary data.</text>
</comment>
<dbReference type="EMBL" id="JAGINU010000001">
    <property type="protein sequence ID" value="MBP2369762.1"/>
    <property type="molecule type" value="Genomic_DNA"/>
</dbReference>
<protein>
    <submittedName>
        <fullName evidence="1">NAD(P)-dependent dehydrogenase (Short-subunit alcohol dehydrogenase family)</fullName>
    </submittedName>
</protein>
<evidence type="ECO:0000313" key="2">
    <source>
        <dbReference type="Proteomes" id="UP001519295"/>
    </source>
</evidence>
<dbReference type="Gene3D" id="3.40.50.720">
    <property type="entry name" value="NAD(P)-binding Rossmann-like Domain"/>
    <property type="match status" value="1"/>
</dbReference>
<gene>
    <name evidence="1" type="ORF">JOF36_005458</name>
</gene>
<dbReference type="InterPro" id="IPR036291">
    <property type="entry name" value="NAD(P)-bd_dom_sf"/>
</dbReference>
<dbReference type="RefSeq" id="WP_210032250.1">
    <property type="nucleotide sequence ID" value="NZ_JAGINU010000001.1"/>
</dbReference>
<organism evidence="1 2">
    <name type="scientific">Pseudonocardia parietis</name>
    <dbReference type="NCBI Taxonomy" id="570936"/>
    <lineage>
        <taxon>Bacteria</taxon>
        <taxon>Bacillati</taxon>
        <taxon>Actinomycetota</taxon>
        <taxon>Actinomycetes</taxon>
        <taxon>Pseudonocardiales</taxon>
        <taxon>Pseudonocardiaceae</taxon>
        <taxon>Pseudonocardia</taxon>
    </lineage>
</organism>